<dbReference type="GO" id="GO:0004222">
    <property type="term" value="F:metalloendopeptidase activity"/>
    <property type="evidence" value="ECO:0007669"/>
    <property type="project" value="InterPro"/>
</dbReference>
<dbReference type="InterPro" id="IPR023214">
    <property type="entry name" value="HAD_sf"/>
</dbReference>
<dbReference type="NCBIfam" id="TIGR00043">
    <property type="entry name" value="rRNA maturation RNase YbeY"/>
    <property type="match status" value="1"/>
</dbReference>
<dbReference type="STRING" id="4540.A0A3L6R1X9"/>
<evidence type="ECO:0000256" key="5">
    <source>
        <dbReference type="ARBA" id="ARBA00022759"/>
    </source>
</evidence>
<dbReference type="HAMAP" id="MF_00009">
    <property type="entry name" value="Endoribonucl_YbeY"/>
    <property type="match status" value="1"/>
</dbReference>
<dbReference type="EMBL" id="PQIB02000010">
    <property type="protein sequence ID" value="RLM92988.1"/>
    <property type="molecule type" value="Genomic_DNA"/>
</dbReference>
<keyword evidence="5" id="KW-0255">Endonuclease</keyword>
<feature type="region of interest" description="Disordered" evidence="8">
    <location>
        <begin position="84"/>
        <end position="111"/>
    </location>
</feature>
<gene>
    <name evidence="9" type="ORF">C2845_PM08G24980</name>
</gene>
<evidence type="ECO:0000256" key="1">
    <source>
        <dbReference type="ARBA" id="ARBA00001947"/>
    </source>
</evidence>
<name>A0A3L6R1X9_PANMI</name>
<dbReference type="Pfam" id="PF02130">
    <property type="entry name" value="YbeY"/>
    <property type="match status" value="1"/>
</dbReference>
<dbReference type="PROSITE" id="PS01229">
    <property type="entry name" value="COF_2"/>
    <property type="match status" value="1"/>
</dbReference>
<dbReference type="Gene3D" id="3.40.390.30">
    <property type="entry name" value="Metalloproteases ('zincins'), catalytic domain"/>
    <property type="match status" value="1"/>
</dbReference>
<evidence type="ECO:0000256" key="2">
    <source>
        <dbReference type="ARBA" id="ARBA00010875"/>
    </source>
</evidence>
<proteinExistence type="inferred from homology"/>
<dbReference type="SUPFAM" id="SSF55486">
    <property type="entry name" value="Metalloproteases ('zincins'), catalytic domain"/>
    <property type="match status" value="1"/>
</dbReference>
<protein>
    <submittedName>
        <fullName evidence="9">Uncharacterized protein</fullName>
    </submittedName>
</protein>
<sequence length="574" mass="62074">MARIVSRALPLASRSPLRIPPPAPLPGAALLRSAAAAPPLPPAAPAASLLSWRGLTATHEPSLAATPPFAGFLAGIRGLRKIRRGQAAAKRPQPQDSAPPPPPPPPPPKESEIELIARIGVEEDMPDDAEVLNIVEILKLNVPMVMKIALDGLVDSNYSTRDTSISDVGKYDKVEVSVLLCNDDFIQNLSKEWRGEDCTTDMLSMSQYIPDLDVPILILGDIVISVETAARQAEEKGVTLLDEVRVLVVRGILHLLGFHHETSDEAAMELEKEEQLILKSLRWKGKGLTKGAQDPSKLQTVSSDGTLLNSKSQITARNAEALREARSRGVNIVIATGKARPAVIDALSMADLSGRTGIISESSPGVFLQGLLVYGSEGRQIYKRNLDQEVCREALLYSLEHKIPLVAFSQDHCYSMFQHPLVDSLHYIYHEPKWEVCLQAKIVPSIDHLLGTADIQKVLFLETPEGISSALRPYWAKAIEGRAHVVQAQPDMLELVPPATSKGNGVQILMNHLSISPDEVMAIGDGENDIEMLQLASLGVALANGSEKTKAVANVIGATNDDDGVAQAIYEYAF</sequence>
<organism evidence="9 10">
    <name type="scientific">Panicum miliaceum</name>
    <name type="common">Proso millet</name>
    <name type="synonym">Broomcorn millet</name>
    <dbReference type="NCBI Taxonomy" id="4540"/>
    <lineage>
        <taxon>Eukaryota</taxon>
        <taxon>Viridiplantae</taxon>
        <taxon>Streptophyta</taxon>
        <taxon>Embryophyta</taxon>
        <taxon>Tracheophyta</taxon>
        <taxon>Spermatophyta</taxon>
        <taxon>Magnoliopsida</taxon>
        <taxon>Liliopsida</taxon>
        <taxon>Poales</taxon>
        <taxon>Poaceae</taxon>
        <taxon>PACMAD clade</taxon>
        <taxon>Panicoideae</taxon>
        <taxon>Panicodae</taxon>
        <taxon>Paniceae</taxon>
        <taxon>Panicinae</taxon>
        <taxon>Panicum</taxon>
        <taxon>Panicum sect. Panicum</taxon>
    </lineage>
</organism>
<feature type="compositionally biased region" description="Pro residues" evidence="8">
    <location>
        <begin position="97"/>
        <end position="108"/>
    </location>
</feature>
<comment type="caution">
    <text evidence="9">The sequence shown here is derived from an EMBL/GenBank/DDBJ whole genome shotgun (WGS) entry which is preliminary data.</text>
</comment>
<evidence type="ECO:0000256" key="7">
    <source>
        <dbReference type="ARBA" id="ARBA00022833"/>
    </source>
</evidence>
<dbReference type="Gene3D" id="3.40.50.1000">
    <property type="entry name" value="HAD superfamily/HAD-like"/>
    <property type="match status" value="1"/>
</dbReference>
<dbReference type="InterPro" id="IPR002036">
    <property type="entry name" value="YbeY"/>
</dbReference>
<comment type="similarity">
    <text evidence="2">Belongs to the endoribonuclease YbeY family.</text>
</comment>
<evidence type="ECO:0000256" key="3">
    <source>
        <dbReference type="ARBA" id="ARBA00022722"/>
    </source>
</evidence>
<evidence type="ECO:0000256" key="4">
    <source>
        <dbReference type="ARBA" id="ARBA00022723"/>
    </source>
</evidence>
<keyword evidence="7" id="KW-0862">Zinc</keyword>
<dbReference type="SUPFAM" id="SSF56784">
    <property type="entry name" value="HAD-like"/>
    <property type="match status" value="1"/>
</dbReference>
<dbReference type="PANTHER" id="PTHR46986:SF1">
    <property type="entry name" value="ENDORIBONUCLEASE YBEY, CHLOROPLASTIC"/>
    <property type="match status" value="1"/>
</dbReference>
<dbReference type="InterPro" id="IPR006379">
    <property type="entry name" value="HAD-SF_hydro_IIB"/>
</dbReference>
<dbReference type="Gene3D" id="3.30.1240.10">
    <property type="match status" value="1"/>
</dbReference>
<dbReference type="NCBIfam" id="TIGR00099">
    <property type="entry name" value="Cof-subfamily"/>
    <property type="match status" value="1"/>
</dbReference>
<keyword evidence="10" id="KW-1185">Reference proteome</keyword>
<comment type="cofactor">
    <cofactor evidence="1">
        <name>Zn(2+)</name>
        <dbReference type="ChEBI" id="CHEBI:29105"/>
    </cofactor>
</comment>
<dbReference type="CDD" id="cd07516">
    <property type="entry name" value="HAD_Pase"/>
    <property type="match status" value="1"/>
</dbReference>
<evidence type="ECO:0000313" key="9">
    <source>
        <dbReference type="EMBL" id="RLM92988.1"/>
    </source>
</evidence>
<accession>A0A3L6R1X9</accession>
<dbReference type="NCBIfam" id="TIGR01484">
    <property type="entry name" value="HAD-SF-IIB"/>
    <property type="match status" value="1"/>
</dbReference>
<dbReference type="OrthoDB" id="27226at2759"/>
<evidence type="ECO:0000256" key="6">
    <source>
        <dbReference type="ARBA" id="ARBA00022801"/>
    </source>
</evidence>
<keyword evidence="3" id="KW-0540">Nuclease</keyword>
<keyword evidence="4" id="KW-0479">Metal-binding</keyword>
<dbReference type="AlphaFoldDB" id="A0A3L6R1X9"/>
<dbReference type="InterPro" id="IPR023091">
    <property type="entry name" value="MetalPrtase_cat_dom_sf_prd"/>
</dbReference>
<dbReference type="PANTHER" id="PTHR46986">
    <property type="entry name" value="ENDORIBONUCLEASE YBEY, CHLOROPLASTIC"/>
    <property type="match status" value="1"/>
</dbReference>
<dbReference type="Pfam" id="PF08282">
    <property type="entry name" value="Hydrolase_3"/>
    <property type="match status" value="1"/>
</dbReference>
<dbReference type="GO" id="GO:0004519">
    <property type="term" value="F:endonuclease activity"/>
    <property type="evidence" value="ECO:0007669"/>
    <property type="project" value="UniProtKB-KW"/>
</dbReference>
<dbReference type="InterPro" id="IPR000150">
    <property type="entry name" value="Cof"/>
</dbReference>
<dbReference type="InterPro" id="IPR036412">
    <property type="entry name" value="HAD-like_sf"/>
</dbReference>
<reference evidence="10" key="1">
    <citation type="journal article" date="2019" name="Nat. Commun.">
        <title>The genome of broomcorn millet.</title>
        <authorList>
            <person name="Zou C."/>
            <person name="Miki D."/>
            <person name="Li D."/>
            <person name="Tang Q."/>
            <person name="Xiao L."/>
            <person name="Rajput S."/>
            <person name="Deng P."/>
            <person name="Jia W."/>
            <person name="Huang R."/>
            <person name="Zhang M."/>
            <person name="Sun Y."/>
            <person name="Hu J."/>
            <person name="Fu X."/>
            <person name="Schnable P.S."/>
            <person name="Li F."/>
            <person name="Zhang H."/>
            <person name="Feng B."/>
            <person name="Zhu X."/>
            <person name="Liu R."/>
            <person name="Schnable J.C."/>
            <person name="Zhu J.-K."/>
            <person name="Zhang H."/>
        </authorList>
    </citation>
    <scope>NUCLEOTIDE SEQUENCE [LARGE SCALE GENOMIC DNA]</scope>
</reference>
<dbReference type="GO" id="GO:0046872">
    <property type="term" value="F:metal ion binding"/>
    <property type="evidence" value="ECO:0007669"/>
    <property type="project" value="UniProtKB-KW"/>
</dbReference>
<dbReference type="GO" id="GO:0006364">
    <property type="term" value="P:rRNA processing"/>
    <property type="evidence" value="ECO:0007669"/>
    <property type="project" value="InterPro"/>
</dbReference>
<evidence type="ECO:0000256" key="8">
    <source>
        <dbReference type="SAM" id="MobiDB-lite"/>
    </source>
</evidence>
<keyword evidence="6" id="KW-0378">Hydrolase</keyword>
<dbReference type="Proteomes" id="UP000275267">
    <property type="component" value="Unassembled WGS sequence"/>
</dbReference>
<evidence type="ECO:0000313" key="10">
    <source>
        <dbReference type="Proteomes" id="UP000275267"/>
    </source>
</evidence>